<dbReference type="InterPro" id="IPR027417">
    <property type="entry name" value="P-loop_NTPase"/>
</dbReference>
<evidence type="ECO:0008006" key="3">
    <source>
        <dbReference type="Google" id="ProtNLM"/>
    </source>
</evidence>
<evidence type="ECO:0000313" key="1">
    <source>
        <dbReference type="EMBL" id="MBW6398622.1"/>
    </source>
</evidence>
<dbReference type="Proteomes" id="UP001196565">
    <property type="component" value="Unassembled WGS sequence"/>
</dbReference>
<name>A0ABS7A8I6_9PROT</name>
<proteinExistence type="predicted"/>
<comment type="caution">
    <text evidence="1">The sequence shown here is derived from an EMBL/GenBank/DDBJ whole genome shotgun (WGS) entry which is preliminary data.</text>
</comment>
<dbReference type="EMBL" id="JAHYBZ010000004">
    <property type="protein sequence ID" value="MBW6398622.1"/>
    <property type="molecule type" value="Genomic_DNA"/>
</dbReference>
<reference evidence="1 2" key="1">
    <citation type="submission" date="2021-07" db="EMBL/GenBank/DDBJ databases">
        <authorList>
            <person name="So Y."/>
        </authorList>
    </citation>
    <scope>NUCLEOTIDE SEQUENCE [LARGE SCALE GENOMIC DNA]</scope>
    <source>
        <strain evidence="1 2">HJA6</strain>
    </source>
</reference>
<keyword evidence="2" id="KW-1185">Reference proteome</keyword>
<sequence>MPLPQHRIAIFGYQRTGTNFLVSSLDSIPGVTFHPEPFNPAAVHLASGRRDALKAERDADPQGFLDRLTRECTTPILGVKLLPNHAPAVRERIIADPAWRCIVLFRPNFLAVHASQLRATQTGVWAQTEGRAAVEAEPLWFEPKRFHGARDAFRTFYDEVTTSLDAAGKPFLPLNYIDLLDPLMLRNVARHAGVTGAFEMSSRLVKQGGWDVVSAFQNGALVRETLAAIRRPNWAVEGGSGLAEALRDVGSLG</sequence>
<dbReference type="Gene3D" id="3.40.50.300">
    <property type="entry name" value="P-loop containing nucleotide triphosphate hydrolases"/>
    <property type="match status" value="1"/>
</dbReference>
<protein>
    <recommendedName>
        <fullName evidence="3">Sulfotransferase domain-containing protein</fullName>
    </recommendedName>
</protein>
<dbReference type="SUPFAM" id="SSF52540">
    <property type="entry name" value="P-loop containing nucleoside triphosphate hydrolases"/>
    <property type="match status" value="1"/>
</dbReference>
<accession>A0ABS7A8I6</accession>
<organism evidence="1 2">
    <name type="scientific">Roseomonas alba</name>
    <dbReference type="NCBI Taxonomy" id="2846776"/>
    <lineage>
        <taxon>Bacteria</taxon>
        <taxon>Pseudomonadati</taxon>
        <taxon>Pseudomonadota</taxon>
        <taxon>Alphaproteobacteria</taxon>
        <taxon>Acetobacterales</taxon>
        <taxon>Roseomonadaceae</taxon>
        <taxon>Roseomonas</taxon>
    </lineage>
</organism>
<evidence type="ECO:0000313" key="2">
    <source>
        <dbReference type="Proteomes" id="UP001196565"/>
    </source>
</evidence>
<dbReference type="RefSeq" id="WP_219763241.1">
    <property type="nucleotide sequence ID" value="NZ_JAHYBZ010000004.1"/>
</dbReference>
<gene>
    <name evidence="1" type="ORF">KPL78_12225</name>
</gene>